<comment type="caution">
    <text evidence="6">The sequence shown here is derived from an EMBL/GenBank/DDBJ whole genome shotgun (WGS) entry which is preliminary data.</text>
</comment>
<dbReference type="InterPro" id="IPR000209">
    <property type="entry name" value="Peptidase_S8/S53_dom"/>
</dbReference>
<evidence type="ECO:0000256" key="4">
    <source>
        <dbReference type="ARBA" id="ARBA00022825"/>
    </source>
</evidence>
<dbReference type="InterPro" id="IPR006626">
    <property type="entry name" value="PbH1"/>
</dbReference>
<keyword evidence="4" id="KW-0720">Serine protease</keyword>
<sequence length="497" mass="51597">GILFVAAAGNETINNDVFPCYPSSYDLDNIISVMATDRNDEIAYYSNYGPHSVDIAAPGGVQYFEGDPRGILSTIAGGGYAYIQGTSMAAAHVAGAAALVWSTDPNLTHIEVKEKLVHPLAIDRIPALQGHCVSGGRLNAYEALTLPDNGGLVVNTSIPYNSNDPSTYWETIQAAIDANDTNDGDVLIAAAGIYIENIDFSGKRITLRSGNIYDYNDANINPESTIIDGNSNGLVVSFQGGEGLNTVLKGFTIIGGLANYGGGIGCYGASPTITDCIITVNTAMYYGGGIECDGGSPTITNCNITNNNAVYYGGGIDCFYASPTITNCIITNNRTSDYRGIGGGVNCEQASPTIAHCTITNNDANSKGGGVACYYSDPNIFNCFITNNSATYLGGGIDCELSSPTITNCTVVGNTAAEGGGILADQNSLPTITNCILWGSGDDLYGCSAKYSCIQDGDPGTGNVHSDPLFVTGPRGDYYLSQIAAGQLADSPCVDAG</sequence>
<proteinExistence type="inferred from homology"/>
<organism evidence="6">
    <name type="scientific">marine sediment metagenome</name>
    <dbReference type="NCBI Taxonomy" id="412755"/>
    <lineage>
        <taxon>unclassified sequences</taxon>
        <taxon>metagenomes</taxon>
        <taxon>ecological metagenomes</taxon>
    </lineage>
</organism>
<evidence type="ECO:0000313" key="6">
    <source>
        <dbReference type="EMBL" id="GAF69140.1"/>
    </source>
</evidence>
<accession>X0SZA3</accession>
<feature type="non-terminal residue" evidence="6">
    <location>
        <position position="1"/>
    </location>
</feature>
<dbReference type="InterPro" id="IPR050131">
    <property type="entry name" value="Peptidase_S8_subtilisin-like"/>
</dbReference>
<dbReference type="EMBL" id="BARS01002545">
    <property type="protein sequence ID" value="GAF69140.1"/>
    <property type="molecule type" value="Genomic_DNA"/>
</dbReference>
<evidence type="ECO:0000256" key="3">
    <source>
        <dbReference type="ARBA" id="ARBA00022801"/>
    </source>
</evidence>
<evidence type="ECO:0000256" key="2">
    <source>
        <dbReference type="ARBA" id="ARBA00022670"/>
    </source>
</evidence>
<dbReference type="SMART" id="SM00710">
    <property type="entry name" value="PbH1"/>
    <property type="match status" value="7"/>
</dbReference>
<reference evidence="6" key="1">
    <citation type="journal article" date="2014" name="Front. Microbiol.">
        <title>High frequency of phylogenetically diverse reductive dehalogenase-homologous genes in deep subseafloor sedimentary metagenomes.</title>
        <authorList>
            <person name="Kawai M."/>
            <person name="Futagami T."/>
            <person name="Toyoda A."/>
            <person name="Takaki Y."/>
            <person name="Nishi S."/>
            <person name="Hori S."/>
            <person name="Arai W."/>
            <person name="Tsubouchi T."/>
            <person name="Morono Y."/>
            <person name="Uchiyama I."/>
            <person name="Ito T."/>
            <person name="Fujiyama A."/>
            <person name="Inagaki F."/>
            <person name="Takami H."/>
        </authorList>
    </citation>
    <scope>NUCLEOTIDE SEQUENCE</scope>
    <source>
        <strain evidence="6">Expedition CK06-06</strain>
    </source>
</reference>
<dbReference type="InterPro" id="IPR012334">
    <property type="entry name" value="Pectin_lyas_fold"/>
</dbReference>
<dbReference type="PANTHER" id="PTHR43806:SF11">
    <property type="entry name" value="CEREVISIN-RELATED"/>
    <property type="match status" value="1"/>
</dbReference>
<dbReference type="PROSITE" id="PS51892">
    <property type="entry name" value="SUBTILASE"/>
    <property type="match status" value="1"/>
</dbReference>
<keyword evidence="3" id="KW-0378">Hydrolase</keyword>
<feature type="domain" description="Peptidase S8/S53" evidence="5">
    <location>
        <begin position="1"/>
        <end position="119"/>
    </location>
</feature>
<feature type="non-terminal residue" evidence="6">
    <location>
        <position position="497"/>
    </location>
</feature>
<evidence type="ECO:0000256" key="1">
    <source>
        <dbReference type="ARBA" id="ARBA00011073"/>
    </source>
</evidence>
<dbReference type="SUPFAM" id="SSF51126">
    <property type="entry name" value="Pectin lyase-like"/>
    <property type="match status" value="1"/>
</dbReference>
<dbReference type="InterPro" id="IPR036852">
    <property type="entry name" value="Peptidase_S8/S53_dom_sf"/>
</dbReference>
<gene>
    <name evidence="6" type="ORF">S01H1_04858</name>
</gene>
<dbReference type="SUPFAM" id="SSF52743">
    <property type="entry name" value="Subtilisin-like"/>
    <property type="match status" value="1"/>
</dbReference>
<dbReference type="Gene3D" id="2.160.20.10">
    <property type="entry name" value="Single-stranded right-handed beta-helix, Pectin lyase-like"/>
    <property type="match status" value="1"/>
</dbReference>
<dbReference type="Gene3D" id="3.40.50.200">
    <property type="entry name" value="Peptidase S8/S53 domain"/>
    <property type="match status" value="1"/>
</dbReference>
<name>X0SZA3_9ZZZZ</name>
<evidence type="ECO:0000259" key="5">
    <source>
        <dbReference type="Pfam" id="PF00082"/>
    </source>
</evidence>
<dbReference type="PANTHER" id="PTHR43806">
    <property type="entry name" value="PEPTIDASE S8"/>
    <property type="match status" value="1"/>
</dbReference>
<comment type="similarity">
    <text evidence="1">Belongs to the peptidase S8 family.</text>
</comment>
<protein>
    <recommendedName>
        <fullName evidence="5">Peptidase S8/S53 domain-containing protein</fullName>
    </recommendedName>
</protein>
<dbReference type="GO" id="GO:0006508">
    <property type="term" value="P:proteolysis"/>
    <property type="evidence" value="ECO:0007669"/>
    <property type="project" value="UniProtKB-KW"/>
</dbReference>
<dbReference type="GO" id="GO:0004252">
    <property type="term" value="F:serine-type endopeptidase activity"/>
    <property type="evidence" value="ECO:0007669"/>
    <property type="project" value="InterPro"/>
</dbReference>
<dbReference type="InterPro" id="IPR011050">
    <property type="entry name" value="Pectin_lyase_fold/virulence"/>
</dbReference>
<dbReference type="Pfam" id="PF00082">
    <property type="entry name" value="Peptidase_S8"/>
    <property type="match status" value="1"/>
</dbReference>
<dbReference type="AlphaFoldDB" id="X0SZA3"/>
<keyword evidence="2" id="KW-0645">Protease</keyword>